<reference evidence="2 3" key="2">
    <citation type="journal article" date="2017" name="Genome Announc.">
        <title>Draft genome sequence of Aquitalea magnusonii strain H3, a plant growth-promoting bacterium of duckweed Lemna minor.</title>
        <authorList>
            <person name="Ishizawa H."/>
            <person name="Kuroda M."/>
            <person name="Ike M."/>
        </authorList>
    </citation>
    <scope>NUCLEOTIDE SEQUENCE [LARGE SCALE GENOMIC DNA]</scope>
    <source>
        <strain evidence="2 3">H3</strain>
    </source>
</reference>
<dbReference type="InterPro" id="IPR039366">
    <property type="entry name" value="Pilotin"/>
</dbReference>
<dbReference type="PROSITE" id="PS51257">
    <property type="entry name" value="PROKAR_LIPOPROTEIN"/>
    <property type="match status" value="1"/>
</dbReference>
<keyword evidence="3" id="KW-1185">Reference proteome</keyword>
<gene>
    <name evidence="2" type="ORF">DLM_0376</name>
</gene>
<sequence>MSAPLLRRSMLAASMLATLAGCASQQYQPQYLNGQVVLKQAASLPLTTTLVRVRLLDDNTQADAPARLLAEQTLEKPAAFPLNFSLCYDKHAIQPGGSYSLQAQVYVDGELRLQNTGRINAFSVKQPQLQVELIK</sequence>
<dbReference type="InterPro" id="IPR053196">
    <property type="entry name" value="Lipoprotein_YbaY-like"/>
</dbReference>
<evidence type="ECO:0000313" key="3">
    <source>
        <dbReference type="Proteomes" id="UP000198290"/>
    </source>
</evidence>
<proteinExistence type="predicted"/>
<feature type="chain" id="PRO_5017996404" description="Lipoprotein" evidence="1">
    <location>
        <begin position="24"/>
        <end position="135"/>
    </location>
</feature>
<keyword evidence="1" id="KW-0732">Signal</keyword>
<name>A0A3G9G7N6_9NEIS</name>
<dbReference type="EMBL" id="AP018823">
    <property type="protein sequence ID" value="BBF84048.1"/>
    <property type="molecule type" value="Genomic_DNA"/>
</dbReference>
<reference evidence="3" key="3">
    <citation type="journal article" date="2017" name="Plant Physiol. Biochem.">
        <title>Differential oxidative and antioxidative response of duckweed Lemna minor toward plant growth promoting/inhibiting bacteria.</title>
        <authorList>
            <person name="Ishizawa H."/>
            <person name="Kuroda M."/>
            <person name="Morikawa M."/>
            <person name="Ike M."/>
        </authorList>
    </citation>
    <scope>NUCLEOTIDE SEQUENCE [LARGE SCALE GENOMIC DNA]</scope>
    <source>
        <strain evidence="3">H3</strain>
    </source>
</reference>
<dbReference type="AlphaFoldDB" id="A0A3G9G7N6"/>
<dbReference type="Proteomes" id="UP000198290">
    <property type="component" value="Chromosome"/>
</dbReference>
<feature type="signal peptide" evidence="1">
    <location>
        <begin position="1"/>
        <end position="23"/>
    </location>
</feature>
<dbReference type="RefSeq" id="WP_167467021.1">
    <property type="nucleotide sequence ID" value="NZ_AP018823.1"/>
</dbReference>
<organism evidence="2 3">
    <name type="scientific">Aquitalea magnusonii</name>
    <dbReference type="NCBI Taxonomy" id="332411"/>
    <lineage>
        <taxon>Bacteria</taxon>
        <taxon>Pseudomonadati</taxon>
        <taxon>Pseudomonadota</taxon>
        <taxon>Betaproteobacteria</taxon>
        <taxon>Neisseriales</taxon>
        <taxon>Chromobacteriaceae</taxon>
        <taxon>Aquitalea</taxon>
    </lineage>
</organism>
<accession>A0A3G9G7N6</accession>
<reference evidence="3" key="1">
    <citation type="journal article" date="2017" name="Biotechnol. Biofuels">
        <title>Evaluation of environmental bacterial communities as a factor affecting the growth of duckweed Lemna minor.</title>
        <authorList>
            <person name="Ishizawa H."/>
            <person name="Kuroda M."/>
            <person name="Morikawa M."/>
            <person name="Ike M."/>
        </authorList>
    </citation>
    <scope>NUCLEOTIDE SEQUENCE [LARGE SCALE GENOMIC DNA]</scope>
    <source>
        <strain evidence="3">H3</strain>
    </source>
</reference>
<evidence type="ECO:0008006" key="4">
    <source>
        <dbReference type="Google" id="ProtNLM"/>
    </source>
</evidence>
<evidence type="ECO:0000256" key="1">
    <source>
        <dbReference type="SAM" id="SignalP"/>
    </source>
</evidence>
<protein>
    <recommendedName>
        <fullName evidence="4">Lipoprotein</fullName>
    </recommendedName>
</protein>
<dbReference type="KEGG" id="amah:DLM_0376"/>
<dbReference type="PANTHER" id="PTHR38013:SF1">
    <property type="entry name" value="GLYCOPROTEIN_POLYSACCHARIDE METABOLISM"/>
    <property type="match status" value="1"/>
</dbReference>
<dbReference type="PANTHER" id="PTHR38013">
    <property type="entry name" value="GLYCOPROTEIN/POLYSACCHARIDE METABOLISM"/>
    <property type="match status" value="1"/>
</dbReference>
<dbReference type="Pfam" id="PF09619">
    <property type="entry name" value="YscW"/>
    <property type="match status" value="1"/>
</dbReference>
<evidence type="ECO:0000313" key="2">
    <source>
        <dbReference type="EMBL" id="BBF84048.1"/>
    </source>
</evidence>